<keyword evidence="1" id="KW-0732">Signal</keyword>
<dbReference type="CDD" id="cd00118">
    <property type="entry name" value="LysM"/>
    <property type="match status" value="1"/>
</dbReference>
<gene>
    <name evidence="3" type="ORF">HMPREF9140_01993</name>
</gene>
<keyword evidence="4" id="KW-1185">Reference proteome</keyword>
<protein>
    <recommendedName>
        <fullName evidence="2">LysM domain-containing protein</fullName>
    </recommendedName>
</protein>
<sequence length="457" mass="52855">MKCFLRFLLLAVALTFGFEAMAQSHKWQHLHKVNKRETIFGLAKEYGVTIQQLIDANPEMKQEGYELKKGDLILVPFAKGKDSKKNESRTESTINRTAAKQTVQGKGIRIGIMLPLHNLDGDGKRMVEYYRGILLALEQLKSEGITTDVHAWNVPKDGDIKTTLMDKNAENLDIIFGPLYSFQVKPLEDFCRARGTKLVIPFSVEGVNLAQTPDVFQVYQPEMQLNERAIACFLERFQSTHHIIFINCNDLHSRVGAFTSGLRKQLEVMNVKYDLTNLNSPIYDFAKHFHTARPNVVVLNTEKSPQMNRVFEKMDSLKRIRPGAAIVTYGYTQWFMYQDHALQNFFKYNVYIPTTYYYNKVANRTEAFEKLYKETYGEPMEKTNIPRMALVGYDQAEFFVRGLKNSGQSFRGMNSEVKYKPLQTRYNFEQVGQGGYRNNHFQLIHFKSDQTIDNLIY</sequence>
<dbReference type="Gene3D" id="3.40.50.2300">
    <property type="match status" value="2"/>
</dbReference>
<dbReference type="InterPro" id="IPR036779">
    <property type="entry name" value="LysM_dom_sf"/>
</dbReference>
<dbReference type="RefSeq" id="WP_006953674.1">
    <property type="nucleotide sequence ID" value="NZ_JH594523.1"/>
</dbReference>
<evidence type="ECO:0000313" key="3">
    <source>
        <dbReference type="EMBL" id="EHO65983.1"/>
    </source>
</evidence>
<dbReference type="InterPro" id="IPR018392">
    <property type="entry name" value="LysM"/>
</dbReference>
<comment type="caution">
    <text evidence="3">The sequence shown here is derived from an EMBL/GenBank/DDBJ whole genome shotgun (WGS) entry which is preliminary data.</text>
</comment>
<dbReference type="SUPFAM" id="SSF53822">
    <property type="entry name" value="Periplasmic binding protein-like I"/>
    <property type="match status" value="1"/>
</dbReference>
<dbReference type="Proteomes" id="UP000016023">
    <property type="component" value="Unassembled WGS sequence"/>
</dbReference>
<dbReference type="Gene3D" id="3.10.350.10">
    <property type="entry name" value="LysM domain"/>
    <property type="match status" value="1"/>
</dbReference>
<evidence type="ECO:0000256" key="1">
    <source>
        <dbReference type="SAM" id="SignalP"/>
    </source>
</evidence>
<dbReference type="STRING" id="883158.HMPREF9140_01993"/>
<organism evidence="3 4">
    <name type="scientific">Prevotella micans F0438</name>
    <dbReference type="NCBI Taxonomy" id="883158"/>
    <lineage>
        <taxon>Bacteria</taxon>
        <taxon>Pseudomonadati</taxon>
        <taxon>Bacteroidota</taxon>
        <taxon>Bacteroidia</taxon>
        <taxon>Bacteroidales</taxon>
        <taxon>Prevotellaceae</taxon>
        <taxon>Prevotella</taxon>
    </lineage>
</organism>
<accession>H1Q505</accession>
<evidence type="ECO:0000259" key="2">
    <source>
        <dbReference type="PROSITE" id="PS51782"/>
    </source>
</evidence>
<name>H1Q505_9BACT</name>
<dbReference type="SMART" id="SM00257">
    <property type="entry name" value="LysM"/>
    <property type="match status" value="1"/>
</dbReference>
<dbReference type="HOGENOM" id="CLU_028261_1_0_10"/>
<feature type="signal peptide" evidence="1">
    <location>
        <begin position="1"/>
        <end position="22"/>
    </location>
</feature>
<dbReference type="AlphaFoldDB" id="H1Q505"/>
<feature type="chain" id="PRO_5003552698" description="LysM domain-containing protein" evidence="1">
    <location>
        <begin position="23"/>
        <end position="457"/>
    </location>
</feature>
<reference evidence="3 4" key="1">
    <citation type="submission" date="2011-12" db="EMBL/GenBank/DDBJ databases">
        <title>The Genome Sequence of Prevotella micans F0438.</title>
        <authorList>
            <consortium name="The Broad Institute Genome Sequencing Platform"/>
            <person name="Earl A."/>
            <person name="Ward D."/>
            <person name="Feldgarden M."/>
            <person name="Gevers D."/>
            <person name="Izard J."/>
            <person name="Baranova O.V."/>
            <person name="Blanton J.M."/>
            <person name="Wade W.G."/>
            <person name="Dewhirst F.E."/>
            <person name="Young S.K."/>
            <person name="Zeng Q."/>
            <person name="Gargeya S."/>
            <person name="Fitzgerald M."/>
            <person name="Haas B."/>
            <person name="Abouelleil A."/>
            <person name="Alvarado L."/>
            <person name="Arachchi H.M."/>
            <person name="Berlin A."/>
            <person name="Chapman S.B."/>
            <person name="Gearin G."/>
            <person name="Goldberg J."/>
            <person name="Griggs A."/>
            <person name="Gujja S."/>
            <person name="Hansen M."/>
            <person name="Heiman D."/>
            <person name="Howarth C."/>
            <person name="Larimer J."/>
            <person name="Lui A."/>
            <person name="MacDonald P.J.P."/>
            <person name="McCowen C."/>
            <person name="Montmayeur A."/>
            <person name="Murphy C."/>
            <person name="Neiman D."/>
            <person name="Pearson M."/>
            <person name="Priest M."/>
            <person name="Roberts A."/>
            <person name="Saif S."/>
            <person name="Shea T."/>
            <person name="Sisk P."/>
            <person name="Stolte C."/>
            <person name="Sykes S."/>
            <person name="Wortman J."/>
            <person name="Nusbaum C."/>
            <person name="Birren B."/>
        </authorList>
    </citation>
    <scope>NUCLEOTIDE SEQUENCE [LARGE SCALE GENOMIC DNA]</scope>
    <source>
        <strain evidence="3 4">F0438</strain>
    </source>
</reference>
<dbReference type="PROSITE" id="PS51782">
    <property type="entry name" value="LYSM"/>
    <property type="match status" value="1"/>
</dbReference>
<dbReference type="SUPFAM" id="SSF54106">
    <property type="entry name" value="LysM domain"/>
    <property type="match status" value="1"/>
</dbReference>
<dbReference type="InterPro" id="IPR028082">
    <property type="entry name" value="Peripla_BP_I"/>
</dbReference>
<dbReference type="Pfam" id="PF01476">
    <property type="entry name" value="LysM"/>
    <property type="match status" value="1"/>
</dbReference>
<dbReference type="PATRIC" id="fig|883158.3.peg.1997"/>
<proteinExistence type="predicted"/>
<feature type="domain" description="LysM" evidence="2">
    <location>
        <begin position="29"/>
        <end position="75"/>
    </location>
</feature>
<dbReference type="EMBL" id="AGWK01000059">
    <property type="protein sequence ID" value="EHO65983.1"/>
    <property type="molecule type" value="Genomic_DNA"/>
</dbReference>
<dbReference type="eggNOG" id="COG1388">
    <property type="taxonomic scope" value="Bacteria"/>
</dbReference>
<evidence type="ECO:0000313" key="4">
    <source>
        <dbReference type="Proteomes" id="UP000016023"/>
    </source>
</evidence>